<keyword evidence="10" id="KW-1185">Reference proteome</keyword>
<protein>
    <submittedName>
        <fullName evidence="9">Sterol desaturase family protein</fullName>
    </submittedName>
</protein>
<name>A0A432M6G0_9GAMM</name>
<evidence type="ECO:0000256" key="6">
    <source>
        <dbReference type="ARBA" id="ARBA00023136"/>
    </source>
</evidence>
<proteinExistence type="predicted"/>
<dbReference type="GO" id="GO:0008610">
    <property type="term" value="P:lipid biosynthetic process"/>
    <property type="evidence" value="ECO:0007669"/>
    <property type="project" value="InterPro"/>
</dbReference>
<feature type="transmembrane region" description="Helical" evidence="7">
    <location>
        <begin position="303"/>
        <end position="322"/>
    </location>
</feature>
<keyword evidence="6 7" id="KW-0472">Membrane</keyword>
<evidence type="ECO:0000256" key="3">
    <source>
        <dbReference type="ARBA" id="ARBA00022989"/>
    </source>
</evidence>
<dbReference type="PANTHER" id="PTHR21624:SF1">
    <property type="entry name" value="ALKYLGLYCEROL MONOOXYGENASE"/>
    <property type="match status" value="1"/>
</dbReference>
<evidence type="ECO:0000259" key="8">
    <source>
        <dbReference type="Pfam" id="PF04116"/>
    </source>
</evidence>
<feature type="transmembrane region" description="Helical" evidence="7">
    <location>
        <begin position="362"/>
        <end position="380"/>
    </location>
</feature>
<feature type="transmembrane region" description="Helical" evidence="7">
    <location>
        <begin position="328"/>
        <end position="350"/>
    </location>
</feature>
<keyword evidence="2 7" id="KW-0812">Transmembrane</keyword>
<dbReference type="InterPro" id="IPR051689">
    <property type="entry name" value="Sterol_desaturase/TMEM195"/>
</dbReference>
<dbReference type="Pfam" id="PF04116">
    <property type="entry name" value="FA_hydroxylase"/>
    <property type="match status" value="1"/>
</dbReference>
<dbReference type="InterPro" id="IPR006694">
    <property type="entry name" value="Fatty_acid_hydroxylase"/>
</dbReference>
<evidence type="ECO:0000256" key="4">
    <source>
        <dbReference type="ARBA" id="ARBA00023002"/>
    </source>
</evidence>
<organism evidence="9 10">
    <name type="scientific">Dyella choica</name>
    <dbReference type="NCBI Taxonomy" id="1927959"/>
    <lineage>
        <taxon>Bacteria</taxon>
        <taxon>Pseudomonadati</taxon>
        <taxon>Pseudomonadota</taxon>
        <taxon>Gammaproteobacteria</taxon>
        <taxon>Lysobacterales</taxon>
        <taxon>Rhodanobacteraceae</taxon>
        <taxon>Dyella</taxon>
    </lineage>
</organism>
<dbReference type="GO" id="GO:0006643">
    <property type="term" value="P:membrane lipid metabolic process"/>
    <property type="evidence" value="ECO:0007669"/>
    <property type="project" value="TreeGrafter"/>
</dbReference>
<comment type="subcellular location">
    <subcellularLocation>
        <location evidence="1">Endomembrane system</location>
        <topology evidence="1">Multi-pass membrane protein</topology>
    </subcellularLocation>
</comment>
<dbReference type="GO" id="GO:0005506">
    <property type="term" value="F:iron ion binding"/>
    <property type="evidence" value="ECO:0007669"/>
    <property type="project" value="InterPro"/>
</dbReference>
<feature type="transmembrane region" description="Helical" evidence="7">
    <location>
        <begin position="138"/>
        <end position="164"/>
    </location>
</feature>
<keyword evidence="3 7" id="KW-1133">Transmembrane helix</keyword>
<accession>A0A432M6G0</accession>
<feature type="transmembrane region" description="Helical" evidence="7">
    <location>
        <begin position="7"/>
        <end position="28"/>
    </location>
</feature>
<reference evidence="9 10" key="1">
    <citation type="submission" date="2018-12" db="EMBL/GenBank/DDBJ databases">
        <title>Dyella dinghuensis sp. nov. DHOA06 and Dyella choica sp. nov. 4M-K27, isolated from forest soil.</title>
        <authorList>
            <person name="Qiu L.-H."/>
            <person name="Gao Z.-H."/>
        </authorList>
    </citation>
    <scope>NUCLEOTIDE SEQUENCE [LARGE SCALE GENOMIC DNA]</scope>
    <source>
        <strain evidence="9 10">4M-K27</strain>
    </source>
</reference>
<evidence type="ECO:0000256" key="7">
    <source>
        <dbReference type="SAM" id="Phobius"/>
    </source>
</evidence>
<dbReference type="PANTHER" id="PTHR21624">
    <property type="entry name" value="STEROL DESATURASE-RELATED PROTEIN"/>
    <property type="match status" value="1"/>
</dbReference>
<dbReference type="AlphaFoldDB" id="A0A432M6G0"/>
<evidence type="ECO:0000313" key="10">
    <source>
        <dbReference type="Proteomes" id="UP000274358"/>
    </source>
</evidence>
<feature type="transmembrane region" description="Helical" evidence="7">
    <location>
        <begin position="386"/>
        <end position="409"/>
    </location>
</feature>
<comment type="caution">
    <text evidence="9">The sequence shown here is derived from an EMBL/GenBank/DDBJ whole genome shotgun (WGS) entry which is preliminary data.</text>
</comment>
<feature type="domain" description="Fatty acid hydroxylase" evidence="8">
    <location>
        <begin position="85"/>
        <end position="217"/>
    </location>
</feature>
<keyword evidence="5" id="KW-0443">Lipid metabolism</keyword>
<keyword evidence="4" id="KW-0560">Oxidoreductase</keyword>
<evidence type="ECO:0000256" key="1">
    <source>
        <dbReference type="ARBA" id="ARBA00004127"/>
    </source>
</evidence>
<dbReference type="OrthoDB" id="9770329at2"/>
<gene>
    <name evidence="9" type="ORF">EKH80_10375</name>
</gene>
<feature type="transmembrane region" description="Helical" evidence="7">
    <location>
        <begin position="48"/>
        <end position="69"/>
    </location>
</feature>
<dbReference type="Proteomes" id="UP000274358">
    <property type="component" value="Unassembled WGS sequence"/>
</dbReference>
<evidence type="ECO:0000313" key="9">
    <source>
        <dbReference type="EMBL" id="RUL76107.1"/>
    </source>
</evidence>
<sequence>MITPERIMAWAIPGFFVLIGLELLVAKWRGRDVYDSNDAINSLGLGMLSQIVGVFTKLFAIGIYAWCAAHLAPWTLPANSVWVWISGLLLYDLLYYWLHRFGHEVNVLWAAHVVHHQSERYNLTTALRQTGSGFLLGWLAYLPMALLGFPTEVFAVVALIDLLYQFWVHTEMIGRLGWYDRVFCAPSNHRAHHAVNDRYLDRNYGGILIIWDRLFGTFVEENDEDPPVYGTRAPLQSWNPLWANVEVYGAMFKDSWHARHGLDKLRVWIKPPGWRPADVAARFPKPEFELHHARYSPRISPALKIYCIVQFALLLLLGVNFLDVAPKLAWAPATAYAVYLVYSLWALGFLLEGRQVGVWLELLRTGGTALLVAIGGHWFGVAQLDARITVAMATVFGLGAIALLLVASFERRHVDSTRPVLG</sequence>
<dbReference type="EMBL" id="RYYV01000006">
    <property type="protein sequence ID" value="RUL76107.1"/>
    <property type="molecule type" value="Genomic_DNA"/>
</dbReference>
<evidence type="ECO:0000256" key="5">
    <source>
        <dbReference type="ARBA" id="ARBA00023098"/>
    </source>
</evidence>
<dbReference type="GO" id="GO:0016020">
    <property type="term" value="C:membrane"/>
    <property type="evidence" value="ECO:0007669"/>
    <property type="project" value="GOC"/>
</dbReference>
<evidence type="ECO:0000256" key="2">
    <source>
        <dbReference type="ARBA" id="ARBA00022692"/>
    </source>
</evidence>
<dbReference type="GO" id="GO:0012505">
    <property type="term" value="C:endomembrane system"/>
    <property type="evidence" value="ECO:0007669"/>
    <property type="project" value="UniProtKB-SubCell"/>
</dbReference>
<dbReference type="GO" id="GO:0050479">
    <property type="term" value="F:glyceryl-ether monooxygenase activity"/>
    <property type="evidence" value="ECO:0007669"/>
    <property type="project" value="TreeGrafter"/>
</dbReference>
<dbReference type="RefSeq" id="WP_126684671.1">
    <property type="nucleotide sequence ID" value="NZ_RYYV01000006.1"/>
</dbReference>
<feature type="transmembrane region" description="Helical" evidence="7">
    <location>
        <begin position="81"/>
        <end position="98"/>
    </location>
</feature>